<feature type="compositionally biased region" description="Polar residues" evidence="14">
    <location>
        <begin position="1003"/>
        <end position="1013"/>
    </location>
</feature>
<keyword evidence="3" id="KW-1003">Cell membrane</keyword>
<feature type="transmembrane region" description="Helical" evidence="15">
    <location>
        <begin position="15"/>
        <end position="35"/>
    </location>
</feature>
<dbReference type="EMBL" id="JAHLFE010000132">
    <property type="protein sequence ID" value="MBU3844524.1"/>
    <property type="molecule type" value="Genomic_DNA"/>
</dbReference>
<feature type="compositionally biased region" description="Polar residues" evidence="14">
    <location>
        <begin position="693"/>
        <end position="730"/>
    </location>
</feature>
<dbReference type="InterPro" id="IPR050206">
    <property type="entry name" value="FtsK/SpoIIIE/SftA"/>
</dbReference>
<feature type="domain" description="FtsK" evidence="16">
    <location>
        <begin position="2263"/>
        <end position="2481"/>
    </location>
</feature>
<dbReference type="GO" id="GO:0007059">
    <property type="term" value="P:chromosome segregation"/>
    <property type="evidence" value="ECO:0007669"/>
    <property type="project" value="UniProtKB-KW"/>
</dbReference>
<feature type="region of interest" description="Disordered" evidence="14">
    <location>
        <begin position="407"/>
        <end position="439"/>
    </location>
</feature>
<dbReference type="PROSITE" id="PS50901">
    <property type="entry name" value="FTSK"/>
    <property type="match status" value="1"/>
</dbReference>
<feature type="binding site" evidence="13">
    <location>
        <begin position="2280"/>
        <end position="2287"/>
    </location>
    <ligand>
        <name>ATP</name>
        <dbReference type="ChEBI" id="CHEBI:30616"/>
    </ligand>
</feature>
<feature type="region of interest" description="Disordered" evidence="14">
    <location>
        <begin position="1477"/>
        <end position="1503"/>
    </location>
</feature>
<dbReference type="SUPFAM" id="SSF52540">
    <property type="entry name" value="P-loop containing nucleoside triphosphate hydrolases"/>
    <property type="match status" value="1"/>
</dbReference>
<feature type="compositionally biased region" description="Low complexity" evidence="14">
    <location>
        <begin position="835"/>
        <end position="846"/>
    </location>
</feature>
<dbReference type="Pfam" id="PF13491">
    <property type="entry name" value="FtsK_4TM"/>
    <property type="match status" value="1"/>
</dbReference>
<evidence type="ECO:0000256" key="11">
    <source>
        <dbReference type="ARBA" id="ARBA00023136"/>
    </source>
</evidence>
<feature type="compositionally biased region" description="Low complexity" evidence="14">
    <location>
        <begin position="813"/>
        <end position="827"/>
    </location>
</feature>
<dbReference type="InterPro" id="IPR025199">
    <property type="entry name" value="FtsK_4TM"/>
</dbReference>
<feature type="region of interest" description="Disordered" evidence="14">
    <location>
        <begin position="680"/>
        <end position="730"/>
    </location>
</feature>
<feature type="region of interest" description="Disordered" evidence="14">
    <location>
        <begin position="2037"/>
        <end position="2060"/>
    </location>
</feature>
<evidence type="ECO:0000256" key="5">
    <source>
        <dbReference type="ARBA" id="ARBA00022692"/>
    </source>
</evidence>
<dbReference type="InterPro" id="IPR002543">
    <property type="entry name" value="FtsK_dom"/>
</dbReference>
<evidence type="ECO:0000313" key="17">
    <source>
        <dbReference type="EMBL" id="MBU3844524.1"/>
    </source>
</evidence>
<feature type="transmembrane region" description="Helical" evidence="15">
    <location>
        <begin position="70"/>
        <end position="92"/>
    </location>
</feature>
<feature type="compositionally biased region" description="Acidic residues" evidence="14">
    <location>
        <begin position="1782"/>
        <end position="1791"/>
    </location>
</feature>
<feature type="region of interest" description="Disordered" evidence="14">
    <location>
        <begin position="1410"/>
        <end position="1438"/>
    </location>
</feature>
<dbReference type="GO" id="GO:0003677">
    <property type="term" value="F:DNA binding"/>
    <property type="evidence" value="ECO:0007669"/>
    <property type="project" value="UniProtKB-KW"/>
</dbReference>
<keyword evidence="7" id="KW-0159">Chromosome partition</keyword>
<dbReference type="Proteomes" id="UP000733611">
    <property type="component" value="Unassembled WGS sequence"/>
</dbReference>
<feature type="compositionally biased region" description="Basic and acidic residues" evidence="14">
    <location>
        <begin position="887"/>
        <end position="899"/>
    </location>
</feature>
<protein>
    <submittedName>
        <fullName evidence="17">DNA translocase FtsK 4TM domain-containing protein</fullName>
    </submittedName>
</protein>
<feature type="compositionally biased region" description="Low complexity" evidence="14">
    <location>
        <begin position="259"/>
        <end position="272"/>
    </location>
</feature>
<keyword evidence="8 13" id="KW-0067">ATP-binding</keyword>
<keyword evidence="5 15" id="KW-0812">Transmembrane</keyword>
<feature type="region of interest" description="Disordered" evidence="14">
    <location>
        <begin position="1553"/>
        <end position="1596"/>
    </location>
</feature>
<evidence type="ECO:0000256" key="4">
    <source>
        <dbReference type="ARBA" id="ARBA00022618"/>
    </source>
</evidence>
<evidence type="ECO:0000259" key="16">
    <source>
        <dbReference type="PROSITE" id="PS50901"/>
    </source>
</evidence>
<evidence type="ECO:0000256" key="3">
    <source>
        <dbReference type="ARBA" id="ARBA00022475"/>
    </source>
</evidence>
<feature type="region of interest" description="Disordered" evidence="14">
    <location>
        <begin position="991"/>
        <end position="1136"/>
    </location>
</feature>
<comment type="caution">
    <text evidence="17">The sequence shown here is derived from an EMBL/GenBank/DDBJ whole genome shotgun (WGS) entry which is preliminary data.</text>
</comment>
<feature type="transmembrane region" description="Helical" evidence="15">
    <location>
        <begin position="104"/>
        <end position="125"/>
    </location>
</feature>
<feature type="region of interest" description="Disordered" evidence="14">
    <location>
        <begin position="931"/>
        <end position="969"/>
    </location>
</feature>
<evidence type="ECO:0000313" key="18">
    <source>
        <dbReference type="Proteomes" id="UP000733611"/>
    </source>
</evidence>
<keyword evidence="11 15" id="KW-0472">Membrane</keyword>
<feature type="compositionally biased region" description="Acidic residues" evidence="14">
    <location>
        <begin position="1823"/>
        <end position="1844"/>
    </location>
</feature>
<feature type="region of interest" description="Disordered" evidence="14">
    <location>
        <begin position="753"/>
        <end position="775"/>
    </location>
</feature>
<feature type="region of interest" description="Disordered" evidence="14">
    <location>
        <begin position="813"/>
        <end position="853"/>
    </location>
</feature>
<evidence type="ECO:0000256" key="6">
    <source>
        <dbReference type="ARBA" id="ARBA00022741"/>
    </source>
</evidence>
<evidence type="ECO:0000256" key="13">
    <source>
        <dbReference type="PROSITE-ProRule" id="PRU00289"/>
    </source>
</evidence>
<feature type="transmembrane region" description="Helical" evidence="15">
    <location>
        <begin position="146"/>
        <end position="172"/>
    </location>
</feature>
<feature type="region of interest" description="Disordered" evidence="14">
    <location>
        <begin position="1611"/>
        <end position="1654"/>
    </location>
</feature>
<dbReference type="Gene3D" id="3.30.980.40">
    <property type="match status" value="1"/>
</dbReference>
<dbReference type="InterPro" id="IPR027417">
    <property type="entry name" value="P-loop_NTPase"/>
</dbReference>
<evidence type="ECO:0000256" key="15">
    <source>
        <dbReference type="SAM" id="Phobius"/>
    </source>
</evidence>
<organism evidence="17 18">
    <name type="scientific">Candidatus Anaerobiospirillum pullicola</name>
    <dbReference type="NCBI Taxonomy" id="2838451"/>
    <lineage>
        <taxon>Bacteria</taxon>
        <taxon>Pseudomonadati</taxon>
        <taxon>Pseudomonadota</taxon>
        <taxon>Gammaproteobacteria</taxon>
        <taxon>Aeromonadales</taxon>
        <taxon>Succinivibrionaceae</taxon>
        <taxon>Anaerobiospirillum</taxon>
    </lineage>
</organism>
<keyword evidence="12" id="KW-0131">Cell cycle</keyword>
<dbReference type="GO" id="GO:0005524">
    <property type="term" value="F:ATP binding"/>
    <property type="evidence" value="ECO:0007669"/>
    <property type="project" value="UniProtKB-UniRule"/>
</dbReference>
<name>A0A948TGM7_9GAMM</name>
<reference evidence="17" key="2">
    <citation type="submission" date="2021-04" db="EMBL/GenBank/DDBJ databases">
        <authorList>
            <person name="Gilroy R."/>
        </authorList>
    </citation>
    <scope>NUCLEOTIDE SEQUENCE</scope>
    <source>
        <strain evidence="17">378</strain>
    </source>
</reference>
<feature type="region of interest" description="Disordered" evidence="14">
    <location>
        <begin position="881"/>
        <end position="900"/>
    </location>
</feature>
<feature type="region of interest" description="Disordered" evidence="14">
    <location>
        <begin position="259"/>
        <end position="286"/>
    </location>
</feature>
<feature type="compositionally biased region" description="Low complexity" evidence="14">
    <location>
        <begin position="1625"/>
        <end position="1646"/>
    </location>
</feature>
<feature type="compositionally biased region" description="Polar residues" evidence="14">
    <location>
        <begin position="938"/>
        <end position="949"/>
    </location>
</feature>
<dbReference type="InterPro" id="IPR041027">
    <property type="entry name" value="FtsK_alpha"/>
</dbReference>
<evidence type="ECO:0000256" key="9">
    <source>
        <dbReference type="ARBA" id="ARBA00022989"/>
    </source>
</evidence>
<dbReference type="GO" id="GO:0005886">
    <property type="term" value="C:plasma membrane"/>
    <property type="evidence" value="ECO:0007669"/>
    <property type="project" value="UniProtKB-SubCell"/>
</dbReference>
<feature type="compositionally biased region" description="Acidic residues" evidence="14">
    <location>
        <begin position="1035"/>
        <end position="1048"/>
    </location>
</feature>
<comment type="similarity">
    <text evidence="2">Belongs to the FtsK/SpoIIIE/SftA family.</text>
</comment>
<dbReference type="PANTHER" id="PTHR22683">
    <property type="entry name" value="SPORULATION PROTEIN RELATED"/>
    <property type="match status" value="1"/>
</dbReference>
<feature type="compositionally biased region" description="Gly residues" evidence="14">
    <location>
        <begin position="1493"/>
        <end position="1502"/>
    </location>
</feature>
<feature type="compositionally biased region" description="Low complexity" evidence="14">
    <location>
        <begin position="680"/>
        <end position="690"/>
    </location>
</feature>
<evidence type="ECO:0000256" key="10">
    <source>
        <dbReference type="ARBA" id="ARBA00023125"/>
    </source>
</evidence>
<feature type="compositionally biased region" description="Basic and acidic residues" evidence="14">
    <location>
        <begin position="756"/>
        <end position="769"/>
    </location>
</feature>
<proteinExistence type="inferred from homology"/>
<comment type="subcellular location">
    <subcellularLocation>
        <location evidence="1">Cell membrane</location>
        <topology evidence="1">Multi-pass membrane protein</topology>
    </subcellularLocation>
</comment>
<accession>A0A948TGM7</accession>
<keyword evidence="6 13" id="KW-0547">Nucleotide-binding</keyword>
<gene>
    <name evidence="17" type="ORF">H9847_06620</name>
</gene>
<feature type="compositionally biased region" description="Basic and acidic residues" evidence="14">
    <location>
        <begin position="1059"/>
        <end position="1068"/>
    </location>
</feature>
<dbReference type="Gene3D" id="1.10.10.10">
    <property type="entry name" value="Winged helix-like DNA-binding domain superfamily/Winged helix DNA-binding domain"/>
    <property type="match status" value="1"/>
</dbReference>
<evidence type="ECO:0000256" key="12">
    <source>
        <dbReference type="ARBA" id="ARBA00023306"/>
    </source>
</evidence>
<evidence type="ECO:0000256" key="14">
    <source>
        <dbReference type="SAM" id="MobiDB-lite"/>
    </source>
</evidence>
<keyword evidence="9 15" id="KW-1133">Transmembrane helix</keyword>
<evidence type="ECO:0000256" key="1">
    <source>
        <dbReference type="ARBA" id="ARBA00004651"/>
    </source>
</evidence>
<dbReference type="Gene3D" id="3.40.50.300">
    <property type="entry name" value="P-loop containing nucleotide triphosphate hydrolases"/>
    <property type="match status" value="1"/>
</dbReference>
<feature type="region of interest" description="Disordered" evidence="14">
    <location>
        <begin position="1686"/>
        <end position="1716"/>
    </location>
</feature>
<dbReference type="Pfam" id="PF01580">
    <property type="entry name" value="FtsK_SpoIIIE"/>
    <property type="match status" value="1"/>
</dbReference>
<evidence type="ECO:0000256" key="8">
    <source>
        <dbReference type="ARBA" id="ARBA00022840"/>
    </source>
</evidence>
<keyword evidence="10" id="KW-0238">DNA-binding</keyword>
<dbReference type="PANTHER" id="PTHR22683:SF41">
    <property type="entry name" value="DNA TRANSLOCASE FTSK"/>
    <property type="match status" value="1"/>
</dbReference>
<keyword evidence="4" id="KW-0132">Cell division</keyword>
<dbReference type="GO" id="GO:0051301">
    <property type="term" value="P:cell division"/>
    <property type="evidence" value="ECO:0007669"/>
    <property type="project" value="UniProtKB-KW"/>
</dbReference>
<evidence type="ECO:0000256" key="7">
    <source>
        <dbReference type="ARBA" id="ARBA00022829"/>
    </source>
</evidence>
<dbReference type="InterPro" id="IPR036388">
    <property type="entry name" value="WH-like_DNA-bd_sf"/>
</dbReference>
<feature type="compositionally biased region" description="Low complexity" evidence="14">
    <location>
        <begin position="1014"/>
        <end position="1034"/>
    </location>
</feature>
<feature type="compositionally biased region" description="Low complexity" evidence="14">
    <location>
        <begin position="1804"/>
        <end position="1822"/>
    </location>
</feature>
<feature type="compositionally biased region" description="Low complexity" evidence="14">
    <location>
        <begin position="1306"/>
        <end position="1316"/>
    </location>
</feature>
<feature type="region of interest" description="Disordered" evidence="14">
    <location>
        <begin position="1281"/>
        <end position="1316"/>
    </location>
</feature>
<sequence length="2612" mass="270140">MAAVTKGNAEHSSPLRLVLFLVCLLLCIGSFYLLADYQMGAEPRLSGELILGQVDTVSYQHQDAPIRNFFFEYFGLLSYMWALLFVYVGYFICFKPVDIFHIDFYKVSLRILGFNLTLLGLAALFSRYSDLHTTGAGGLLGDMLNMFCDLFLPHVISVFIFAFVTFSGLAFMCAKSPLYIFDRVGEAFFKVLPARDEDKDSAAKKKAKIKAKEQSIKSHGIVDIHEASLAQQAAKKRASEQAAQQAAASAAAAAAAAATAAQAEESESTSTAHDSDSNATPSLGEATMSFSANDTESFAPLNQQPYASETVEEQVASTAQNAAAAAATILQPIDPRNPATIPSRDYEYARMSEQDQERERAASYIPTAEELAAAPFLDGLDESSRAMQSAGAAEGADASADQLDAEHYAPEDSQSAFAAASERQDVSSAAPEHFVAGTDGPSLFERMQQMAQTSSLSASGFDADASAAMAAADAASAVNSVVVAGDVGDVGVASAVATEQLNSNPSMEYDTAYQADAQQELASDPSLAPFSADATARAVTEPVQTLAEMESTPSTVAPMPAMPHASASVFEPPVEPEPYSPYAAYQQKMQALSSSSSDADTFENASGTGAATVNATEADAATNEQVLPESAASSLSEAELSPYGYGTYAEQFIPHKTSVKEAAASGSAAGEVEPASASASAASAAIAPESSTDDNLGQSTVITRTEPPVSNSPATMVESARSSGTGIDSSSEALPAAAVLDAVSDGAVLAAADTASEARQHDDDDRTDSSADYSSAAPDAAFAQDYSAQQTTVEQSQSAAYDYTAYHASHASAATDSGSDSDASTYSQDDTSPVDSADNTATSTAAEPEDDGAVHTIVQRTDPAVFAAQLAAQKKAREEAAAAAARAEQERLEKERLAAEQEAAAQAAQVQAQQQAEAEAAAPQAAAATTVAAAEATSNDQTTGEQPETASAASADSALAEDDDPALHDPNEVHTVIIKTPLPVKAPESFATTTAAPAERSDSAATEQDTVENAESGSAADSASAAEIGAGAADVDIDDEDDEDEDDGPIYAGTYASKLNKDKEDAASAKDASVSAEDDEEDEGPKYITPGVDMSKRLSKKARRKLRQQEKEAKRAAAAAAVESEEDSSRPRTIIQDTRKEFEAAQERARAAANVAANVASTAATAASAGVAGMAGAAAGAETALAAETAGAATTAAVSASEADSAEKKRDVTESAILEALSTIASELKNVTESSLSSRHAHEQEVEAASAAADAFASDAAGADATADAADKAPATKSAVFADADSTTSVPAEASTEATATKEDSASTSSFSSAVSGSEPTILSVSAVSSNAAPMVSATVAADNATADSGFAAEAAAVSHEAALAASTTAAAIIAAADTAAQTAAAITAGQDAAASALADAVATAVATSDEISRHDEQASRVAAAETQGDSTSSEAAAGVGVGGFTDFASANTHIQRGSGTPERNLDQVQPNISTTITRTSSALTSGSTGQYGADGGSGANGASGDDNDFLKYAVTHEGITPKTVEVNLFDDDDSFTQSVKREQSLYQPQHAYDFGNGQQAGAIDESLSGQDGGDNDDDFVTGASRAAQVNPMPQRTQNFSFTQIAEAKAAQAAQEAEQRHKLQQQHSAVSSSQQGAAAEGSSQVAHDAQDDAVRSAVSASAAFKQESTAIETDSASAYHAPEEGAVPAATSTAGNAPESLAAGSDASAESSVSTTTSGDNIISFNNFGAHEPHTYEVGDLTSAFIPMPSDDLAQVGGHISTGELSSIYEQTNSGIELTEEVTAEDSEVEDTAAASDVDTVSPAEATASDAEKSAAIASAADDAADADQAEVAEAETDDESDDFVDEAEDEVYDAAPTAMAPAGTAPAGMMSQGMMNPMMGMNPAGMQRPQTLVQTMPNGQQVQYVQMPNGQYVPMVNGMVNPMMNMGMQAMPQYVQLPNGQYVPVMNGMQYPMGNVAPMGMMQGMMPNAGMVNPQSAMSGTTALQPQGIAPNTASGTVAPVAAAPVAPAAQPAAPAAVPAAASAAAAAAPAPAGASMATTPEAMTEPQGGSENLESSGVHMRPQELGAHGVSGTGLPTAGNAFAGAHNSSSSNYPSYMAGVAAGHDIKFDAPKSLALCSVPNHHYDEWRPSLDLLARSNSHVNVPLDELNKTSERINSVLHSYGIKASVADYLTGPVITRFDLELEPGVKSSAISSIDKELCRNLLVPNVRVVPIIDGSSYVGLEVPNHQRQLITLGDMVSSREFLETKASLPMCLGASVVGAPVVKDLAETPHLLVAGTTGSGKSAGLNTMLISLLLKRSPAELRLILVDPKQLEFSIYKDLPHLITPVITDVAEKTPIALHWCVEEMERRFKLMSLLGVRKLSEYNELIKSEAAAGRSVPDPLWNADMGPLAQSLKPLPWIVVVVEEFADLMAQSGRKKDKENTPESLIARLSAKSRAAGIHLVLVTQTPRSEVVTGMIKANFPSRIAFTVQSRLDSTIVLDDKGAEALLGNGDMLYKFTGASSPTRAHGAFTSNADVKAVVDAWRQYAGSPEYLEDVIAVPEEESEDSGEEKVKELDVKFDQAVEMVRAHMEKRNKPPTITDLQTELGVGYPRAKKIFKQLTDEGIID</sequence>
<feature type="compositionally biased region" description="Low complexity" evidence="14">
    <location>
        <begin position="1700"/>
        <end position="1716"/>
    </location>
</feature>
<feature type="region of interest" description="Disordered" evidence="14">
    <location>
        <begin position="1782"/>
        <end position="1844"/>
    </location>
</feature>
<evidence type="ECO:0000256" key="2">
    <source>
        <dbReference type="ARBA" id="ARBA00006474"/>
    </source>
</evidence>
<feature type="compositionally biased region" description="Basic residues" evidence="14">
    <location>
        <begin position="1097"/>
        <end position="1106"/>
    </location>
</feature>
<dbReference type="Pfam" id="PF17854">
    <property type="entry name" value="FtsK_alpha"/>
    <property type="match status" value="1"/>
</dbReference>
<feature type="compositionally biased region" description="Low complexity" evidence="14">
    <location>
        <begin position="1286"/>
        <end position="1299"/>
    </location>
</feature>
<reference evidence="17" key="1">
    <citation type="journal article" date="2021" name="PeerJ">
        <title>Extensive microbial diversity within the chicken gut microbiome revealed by metagenomics and culture.</title>
        <authorList>
            <person name="Gilroy R."/>
            <person name="Ravi A."/>
            <person name="Getino M."/>
            <person name="Pursley I."/>
            <person name="Horton D.L."/>
            <person name="Alikhan N.F."/>
            <person name="Baker D."/>
            <person name="Gharbi K."/>
            <person name="Hall N."/>
            <person name="Watson M."/>
            <person name="Adriaenssens E.M."/>
            <person name="Foster-Nyarko E."/>
            <person name="Jarju S."/>
            <person name="Secka A."/>
            <person name="Antonio M."/>
            <person name="Oren A."/>
            <person name="Chaudhuri R.R."/>
            <person name="La Ragione R."/>
            <person name="Hildebrand F."/>
            <person name="Pallen M.J."/>
        </authorList>
    </citation>
    <scope>NUCLEOTIDE SEQUENCE</scope>
    <source>
        <strain evidence="17">378</strain>
    </source>
</reference>